<evidence type="ECO:0000313" key="1">
    <source>
        <dbReference type="EMBL" id="OGM32466.1"/>
    </source>
</evidence>
<reference evidence="1 2" key="1">
    <citation type="journal article" date="2016" name="Nat. Commun.">
        <title>Thousands of microbial genomes shed light on interconnected biogeochemical processes in an aquifer system.</title>
        <authorList>
            <person name="Anantharaman K."/>
            <person name="Brown C.T."/>
            <person name="Hug L.A."/>
            <person name="Sharon I."/>
            <person name="Castelle C.J."/>
            <person name="Probst A.J."/>
            <person name="Thomas B.C."/>
            <person name="Singh A."/>
            <person name="Wilkins M.J."/>
            <person name="Karaoz U."/>
            <person name="Brodie E.L."/>
            <person name="Williams K.H."/>
            <person name="Hubbard S.S."/>
            <person name="Banfield J.F."/>
        </authorList>
    </citation>
    <scope>NUCLEOTIDE SEQUENCE [LARGE SCALE GENOMIC DNA]</scope>
</reference>
<protein>
    <recommendedName>
        <fullName evidence="3">DUF5680 domain-containing protein</fullName>
    </recommendedName>
</protein>
<gene>
    <name evidence="1" type="ORF">A2803_03275</name>
</gene>
<dbReference type="Proteomes" id="UP000178870">
    <property type="component" value="Unassembled WGS sequence"/>
</dbReference>
<dbReference type="AlphaFoldDB" id="A0A1F7YYP1"/>
<evidence type="ECO:0000313" key="2">
    <source>
        <dbReference type="Proteomes" id="UP000178870"/>
    </source>
</evidence>
<comment type="caution">
    <text evidence="1">The sequence shown here is derived from an EMBL/GenBank/DDBJ whole genome shotgun (WGS) entry which is preliminary data.</text>
</comment>
<dbReference type="EMBL" id="MGGP01000014">
    <property type="protein sequence ID" value="OGM32466.1"/>
    <property type="molecule type" value="Genomic_DNA"/>
</dbReference>
<sequence length="163" mass="18803">MISPEIKDILTKGLLSGYINDTNVLTTERGAFLFSSSDYRGPEGNYHDEWIGKRSGGGQEIVQAGDKRYTRLYAGGTLDDETLLQLGITRKQISEFRTEAIEKGLDQTRLETVFNYESEDRKWLYGYDIESDEQEFNLMIGREQILYNEEIVFLHKFLLTPVE</sequence>
<evidence type="ECO:0008006" key="3">
    <source>
        <dbReference type="Google" id="ProtNLM"/>
    </source>
</evidence>
<accession>A0A1F7YYP1</accession>
<proteinExistence type="predicted"/>
<name>A0A1F7YYP1_9BACT</name>
<organism evidence="1 2">
    <name type="scientific">Candidatus Woesebacteria bacterium RIFCSPHIGHO2_01_FULL_44_21</name>
    <dbReference type="NCBI Taxonomy" id="1802503"/>
    <lineage>
        <taxon>Bacteria</taxon>
        <taxon>Candidatus Woeseibacteriota</taxon>
    </lineage>
</organism>